<feature type="transmembrane region" description="Helical" evidence="8">
    <location>
        <begin position="44"/>
        <end position="61"/>
    </location>
</feature>
<comment type="similarity">
    <text evidence="8">Belongs to the CN hydrolase family. Apolipoprotein N-acyltransferase subfamily.</text>
</comment>
<feature type="transmembrane region" description="Helical" evidence="8">
    <location>
        <begin position="20"/>
        <end position="38"/>
    </location>
</feature>
<comment type="function">
    <text evidence="8">Catalyzes the phospholipid dependent N-acylation of the N-terminal cysteine of apolipoprotein, the last step in lipoprotein maturation.</text>
</comment>
<evidence type="ECO:0000256" key="6">
    <source>
        <dbReference type="ARBA" id="ARBA00023136"/>
    </source>
</evidence>
<feature type="region of interest" description="Disordered" evidence="9">
    <location>
        <begin position="528"/>
        <end position="558"/>
    </location>
</feature>
<feature type="transmembrane region" description="Helical" evidence="8">
    <location>
        <begin position="106"/>
        <end position="131"/>
    </location>
</feature>
<evidence type="ECO:0000259" key="10">
    <source>
        <dbReference type="PROSITE" id="PS50263"/>
    </source>
</evidence>
<name>A0A2Z3YSS1_9CORY</name>
<dbReference type="STRING" id="1737425.GCA_900049755_01957"/>
<dbReference type="UniPathway" id="UPA00666"/>
<gene>
    <name evidence="11" type="primary">lnt_1</name>
    <name evidence="8" type="synonym">lnt</name>
    <name evidence="11" type="ORF">Csp1_14410</name>
</gene>
<dbReference type="InterPro" id="IPR036526">
    <property type="entry name" value="C-N_Hydrolase_sf"/>
</dbReference>
<keyword evidence="12" id="KW-1185">Reference proteome</keyword>
<feature type="transmembrane region" description="Helical" evidence="8">
    <location>
        <begin position="178"/>
        <end position="204"/>
    </location>
</feature>
<feature type="transmembrane region" description="Helical" evidence="8">
    <location>
        <begin position="138"/>
        <end position="158"/>
    </location>
</feature>
<dbReference type="PROSITE" id="PS50263">
    <property type="entry name" value="CN_HYDROLASE"/>
    <property type="match status" value="1"/>
</dbReference>
<evidence type="ECO:0000313" key="12">
    <source>
        <dbReference type="Proteomes" id="UP000247696"/>
    </source>
</evidence>
<comment type="catalytic activity">
    <reaction evidence="8">
        <text>N-terminal S-1,2-diacyl-sn-glyceryl-L-cysteinyl-[lipoprotein] + a glycerophospholipid = N-acyl-S-1,2-diacyl-sn-glyceryl-L-cysteinyl-[lipoprotein] + a 2-acyl-sn-glycero-3-phospholipid + H(+)</text>
        <dbReference type="Rhea" id="RHEA:48228"/>
        <dbReference type="Rhea" id="RHEA-COMP:14681"/>
        <dbReference type="Rhea" id="RHEA-COMP:14684"/>
        <dbReference type="ChEBI" id="CHEBI:15378"/>
        <dbReference type="ChEBI" id="CHEBI:136912"/>
        <dbReference type="ChEBI" id="CHEBI:140656"/>
        <dbReference type="ChEBI" id="CHEBI:140657"/>
        <dbReference type="ChEBI" id="CHEBI:140660"/>
        <dbReference type="EC" id="2.3.1.269"/>
    </reaction>
</comment>
<comment type="subcellular location">
    <subcellularLocation>
        <location evidence="1 8">Cell membrane</location>
        <topology evidence="1 8">Multi-pass membrane protein</topology>
    </subcellularLocation>
</comment>
<proteinExistence type="inferred from homology"/>
<evidence type="ECO:0000256" key="8">
    <source>
        <dbReference type="HAMAP-Rule" id="MF_01148"/>
    </source>
</evidence>
<keyword evidence="4 8" id="KW-0812">Transmembrane</keyword>
<dbReference type="Proteomes" id="UP000247696">
    <property type="component" value="Chromosome"/>
</dbReference>
<keyword evidence="7 8" id="KW-0012">Acyltransferase</keyword>
<organism evidence="11 12">
    <name type="scientific">Corynebacterium provencense</name>
    <dbReference type="NCBI Taxonomy" id="1737425"/>
    <lineage>
        <taxon>Bacteria</taxon>
        <taxon>Bacillati</taxon>
        <taxon>Actinomycetota</taxon>
        <taxon>Actinomycetes</taxon>
        <taxon>Mycobacteriales</taxon>
        <taxon>Corynebacteriaceae</taxon>
        <taxon>Corynebacterium</taxon>
    </lineage>
</organism>
<feature type="domain" description="CN hydrolase" evidence="10">
    <location>
        <begin position="241"/>
        <end position="492"/>
    </location>
</feature>
<evidence type="ECO:0000256" key="1">
    <source>
        <dbReference type="ARBA" id="ARBA00004651"/>
    </source>
</evidence>
<reference evidence="12" key="1">
    <citation type="submission" date="2017-11" db="EMBL/GenBank/DDBJ databases">
        <title>Otitis media/interna in a cat caused by the recently described species Corynebacterium provencense.</title>
        <authorList>
            <person name="Kittl S."/>
            <person name="Brodard I."/>
            <person name="Rychener L."/>
            <person name="Jores J."/>
            <person name="Roosje P."/>
            <person name="Gobeli Brawand S."/>
        </authorList>
    </citation>
    <scope>NUCLEOTIDE SEQUENCE [LARGE SCALE GENOMIC DNA]</scope>
    <source>
        <strain evidence="12">17KM38</strain>
    </source>
</reference>
<dbReference type="InterPro" id="IPR045378">
    <property type="entry name" value="LNT_N"/>
</dbReference>
<dbReference type="AlphaFoldDB" id="A0A2Z3YSS1"/>
<protein>
    <recommendedName>
        <fullName evidence="8">Apolipoprotein N-acyltransferase</fullName>
        <shortName evidence="8">ALP N-acyltransferase</shortName>
        <ecNumber evidence="8">2.3.1.269</ecNumber>
    </recommendedName>
</protein>
<dbReference type="Pfam" id="PF20154">
    <property type="entry name" value="LNT_N"/>
    <property type="match status" value="1"/>
</dbReference>
<sequence length="558" mass="60072">MTRSGRGGSSEPAGAAKPALRFAALTAAAAFAGVAQFASYQPTGLWWAAPLGFGVLFLAVYRVTDGAGPTGSATRHPTRWILWLTWVQGLTCYLFLLPWVGEYVGAIAWIGLSLVESLYCLLFGAGLAYLLRHWHRHPLLLLAVPAWYVAVEWLRANWPFGGFGWARLAWGQLGGPLAQWISVSGPALVGFAVVLTGFALSLLAHRRWVSGAVPVALALIGGLLIPVVSPVWSSGDDSPTLNVAAVQGNVPRLGLDFNAQREAVLDNHVRATEQLAAEVRNGQRTRPDLVVWPENASDVDPYRNPDAYARIQDAAAQIGAPVLVGAVTRDEEGDRNVVIVWDPQNGPGQQHVKKYLQPFGEYMPFRDLLRHVSPYVDMAGNFLPGTGDNTVDAAGQTLAVATCYEVSFDGAYRDAVRNGATVFTSPTNNATFGFTDMTYQQLAINRMRAIEYDRAVVVAATSGVSAIVEPDGSVSQRTEIFRQGILQADVPVRDTVTLSARVGPVAEWVFAALGSAAVVYAFVAARSGRSSRPGRSGRTVETARPARPTRTVRPTKQR</sequence>
<dbReference type="RefSeq" id="WP_349644083.1">
    <property type="nucleotide sequence ID" value="NZ_CP024988.1"/>
</dbReference>
<evidence type="ECO:0000256" key="3">
    <source>
        <dbReference type="ARBA" id="ARBA00022679"/>
    </source>
</evidence>
<keyword evidence="5 8" id="KW-1133">Transmembrane helix</keyword>
<evidence type="ECO:0000256" key="4">
    <source>
        <dbReference type="ARBA" id="ARBA00022692"/>
    </source>
</evidence>
<dbReference type="InterPro" id="IPR003010">
    <property type="entry name" value="C-N_Hydrolase"/>
</dbReference>
<dbReference type="GO" id="GO:0042158">
    <property type="term" value="P:lipoprotein biosynthetic process"/>
    <property type="evidence" value="ECO:0007669"/>
    <property type="project" value="UniProtKB-UniRule"/>
</dbReference>
<dbReference type="HAMAP" id="MF_01148">
    <property type="entry name" value="Lnt"/>
    <property type="match status" value="1"/>
</dbReference>
<dbReference type="Gene3D" id="3.60.110.10">
    <property type="entry name" value="Carbon-nitrogen hydrolase"/>
    <property type="match status" value="1"/>
</dbReference>
<dbReference type="PANTHER" id="PTHR38686:SF1">
    <property type="entry name" value="APOLIPOPROTEIN N-ACYLTRANSFERASE"/>
    <property type="match status" value="1"/>
</dbReference>
<dbReference type="GO" id="GO:0016410">
    <property type="term" value="F:N-acyltransferase activity"/>
    <property type="evidence" value="ECO:0007669"/>
    <property type="project" value="UniProtKB-UniRule"/>
</dbReference>
<comment type="pathway">
    <text evidence="8">Protein modification; lipoprotein biosynthesis (N-acyl transfer).</text>
</comment>
<feature type="transmembrane region" description="Helical" evidence="8">
    <location>
        <begin position="81"/>
        <end position="100"/>
    </location>
</feature>
<dbReference type="InterPro" id="IPR004563">
    <property type="entry name" value="Apolipo_AcylTrfase"/>
</dbReference>
<keyword evidence="6 8" id="KW-0472">Membrane</keyword>
<evidence type="ECO:0000256" key="2">
    <source>
        <dbReference type="ARBA" id="ARBA00022475"/>
    </source>
</evidence>
<keyword evidence="11" id="KW-0449">Lipoprotein</keyword>
<dbReference type="SUPFAM" id="SSF56317">
    <property type="entry name" value="Carbon-nitrogen hydrolase"/>
    <property type="match status" value="1"/>
</dbReference>
<dbReference type="NCBIfam" id="TIGR00546">
    <property type="entry name" value="lnt"/>
    <property type="match status" value="1"/>
</dbReference>
<accession>A0A2Z3YSS1</accession>
<dbReference type="Pfam" id="PF00795">
    <property type="entry name" value="CN_hydrolase"/>
    <property type="match status" value="1"/>
</dbReference>
<evidence type="ECO:0000313" key="11">
    <source>
        <dbReference type="EMBL" id="AWT26230.1"/>
    </source>
</evidence>
<dbReference type="EMBL" id="CP024988">
    <property type="protein sequence ID" value="AWT26230.1"/>
    <property type="molecule type" value="Genomic_DNA"/>
</dbReference>
<dbReference type="CDD" id="cd07571">
    <property type="entry name" value="ALP_N-acyl_transferase"/>
    <property type="match status" value="1"/>
</dbReference>
<dbReference type="KEGG" id="cpre:Csp1_14410"/>
<dbReference type="PANTHER" id="PTHR38686">
    <property type="entry name" value="APOLIPOPROTEIN N-ACYLTRANSFERASE"/>
    <property type="match status" value="1"/>
</dbReference>
<evidence type="ECO:0000256" key="5">
    <source>
        <dbReference type="ARBA" id="ARBA00022989"/>
    </source>
</evidence>
<keyword evidence="3 8" id="KW-0808">Transferase</keyword>
<dbReference type="EC" id="2.3.1.269" evidence="8"/>
<feature type="compositionally biased region" description="Low complexity" evidence="9">
    <location>
        <begin position="528"/>
        <end position="552"/>
    </location>
</feature>
<evidence type="ECO:0000256" key="9">
    <source>
        <dbReference type="SAM" id="MobiDB-lite"/>
    </source>
</evidence>
<evidence type="ECO:0000256" key="7">
    <source>
        <dbReference type="ARBA" id="ARBA00023315"/>
    </source>
</evidence>
<keyword evidence="2 8" id="KW-1003">Cell membrane</keyword>
<feature type="transmembrane region" description="Helical" evidence="8">
    <location>
        <begin position="211"/>
        <end position="232"/>
    </location>
</feature>
<dbReference type="GO" id="GO:0005886">
    <property type="term" value="C:plasma membrane"/>
    <property type="evidence" value="ECO:0007669"/>
    <property type="project" value="UniProtKB-SubCell"/>
</dbReference>